<dbReference type="EMBL" id="JABXXO010000004">
    <property type="protein sequence ID" value="KAF7778534.1"/>
    <property type="molecule type" value="Genomic_DNA"/>
</dbReference>
<dbReference type="OMA" id="IEWWRVV"/>
<protein>
    <submittedName>
        <fullName evidence="2">Uncharacterized protein</fullName>
    </submittedName>
</protein>
<evidence type="ECO:0000256" key="1">
    <source>
        <dbReference type="SAM" id="MobiDB-lite"/>
    </source>
</evidence>
<evidence type="ECO:0000313" key="2">
    <source>
        <dbReference type="EMBL" id="KAF7778534.1"/>
    </source>
</evidence>
<organism evidence="2 3">
    <name type="scientific">Agaricus bisporus var. burnettii</name>
    <dbReference type="NCBI Taxonomy" id="192524"/>
    <lineage>
        <taxon>Eukaryota</taxon>
        <taxon>Fungi</taxon>
        <taxon>Dikarya</taxon>
        <taxon>Basidiomycota</taxon>
        <taxon>Agaricomycotina</taxon>
        <taxon>Agaricomycetes</taxon>
        <taxon>Agaricomycetidae</taxon>
        <taxon>Agaricales</taxon>
        <taxon>Agaricineae</taxon>
        <taxon>Agaricaceae</taxon>
        <taxon>Agaricus</taxon>
    </lineage>
</organism>
<sequence length="211" mass="23067">MPSLRRTASSPAVRPSPYLPTAARVRHKKRSPASLSSARRVLADIDWWRVTEGQSDPNHDDADENRGQGLIVDIPLSTDVSVGHPPILAPLHWDLDVPEHSLEVLPTAEFAALSISPSTPTRRGCDSSSSSVESSPEQLPENLFDDVLSELDMGFLDSPLPPLKRVPRSACPRSLVRSFTFADTHSLRVESPSHYADFTISPLSSAPDFLN</sequence>
<dbReference type="Proteomes" id="UP000629468">
    <property type="component" value="Unassembled WGS sequence"/>
</dbReference>
<evidence type="ECO:0000313" key="3">
    <source>
        <dbReference type="Proteomes" id="UP000629468"/>
    </source>
</evidence>
<accession>A0A8H7F656</accession>
<reference evidence="2 3" key="1">
    <citation type="journal article" name="Sci. Rep.">
        <title>Telomere-to-telomere assembled and centromere annotated genomes of the two main subspecies of the button mushroom Agaricus bisporus reveal especially polymorphic chromosome ends.</title>
        <authorList>
            <person name="Sonnenberg A.S.M."/>
            <person name="Sedaghat-Telgerd N."/>
            <person name="Lavrijssen B."/>
            <person name="Ohm R.A."/>
            <person name="Hendrickx P.M."/>
            <person name="Scholtmeijer K."/>
            <person name="Baars J.J.P."/>
            <person name="van Peer A."/>
        </authorList>
    </citation>
    <scope>NUCLEOTIDE SEQUENCE [LARGE SCALE GENOMIC DNA]</scope>
    <source>
        <strain evidence="2 3">H119_p4</strain>
    </source>
</reference>
<feature type="region of interest" description="Disordered" evidence="1">
    <location>
        <begin position="1"/>
        <end position="37"/>
    </location>
</feature>
<comment type="caution">
    <text evidence="2">The sequence shown here is derived from an EMBL/GenBank/DDBJ whole genome shotgun (WGS) entry which is preliminary data.</text>
</comment>
<name>A0A8H7F656_AGABI</name>
<dbReference type="AlphaFoldDB" id="A0A8H7F656"/>
<feature type="region of interest" description="Disordered" evidence="1">
    <location>
        <begin position="116"/>
        <end position="139"/>
    </location>
</feature>
<proteinExistence type="predicted"/>
<gene>
    <name evidence="2" type="ORF">Agabi119p4_2879</name>
</gene>
<feature type="compositionally biased region" description="Polar residues" evidence="1">
    <location>
        <begin position="1"/>
        <end position="10"/>
    </location>
</feature>